<proteinExistence type="predicted"/>
<name>A0AAD5SXM5_9FUNG</name>
<gene>
    <name evidence="1" type="ORF">HK100_001064</name>
</gene>
<protein>
    <submittedName>
        <fullName evidence="1">Uncharacterized protein</fullName>
    </submittedName>
</protein>
<evidence type="ECO:0000313" key="1">
    <source>
        <dbReference type="EMBL" id="KAJ3116441.1"/>
    </source>
</evidence>
<organism evidence="1 2">
    <name type="scientific">Physocladia obscura</name>
    <dbReference type="NCBI Taxonomy" id="109957"/>
    <lineage>
        <taxon>Eukaryota</taxon>
        <taxon>Fungi</taxon>
        <taxon>Fungi incertae sedis</taxon>
        <taxon>Chytridiomycota</taxon>
        <taxon>Chytridiomycota incertae sedis</taxon>
        <taxon>Chytridiomycetes</taxon>
        <taxon>Chytridiales</taxon>
        <taxon>Chytriomycetaceae</taxon>
        <taxon>Physocladia</taxon>
    </lineage>
</organism>
<comment type="caution">
    <text evidence="1">The sequence shown here is derived from an EMBL/GenBank/DDBJ whole genome shotgun (WGS) entry which is preliminary data.</text>
</comment>
<dbReference type="AlphaFoldDB" id="A0AAD5SXM5"/>
<keyword evidence="2" id="KW-1185">Reference proteome</keyword>
<accession>A0AAD5SXM5</accession>
<dbReference type="EMBL" id="JADGJH010001229">
    <property type="protein sequence ID" value="KAJ3116441.1"/>
    <property type="molecule type" value="Genomic_DNA"/>
</dbReference>
<evidence type="ECO:0000313" key="2">
    <source>
        <dbReference type="Proteomes" id="UP001211907"/>
    </source>
</evidence>
<reference evidence="1" key="1">
    <citation type="submission" date="2020-05" db="EMBL/GenBank/DDBJ databases">
        <title>Phylogenomic resolution of chytrid fungi.</title>
        <authorList>
            <person name="Stajich J.E."/>
            <person name="Amses K."/>
            <person name="Simmons R."/>
            <person name="Seto K."/>
            <person name="Myers J."/>
            <person name="Bonds A."/>
            <person name="Quandt C.A."/>
            <person name="Barry K."/>
            <person name="Liu P."/>
            <person name="Grigoriev I."/>
            <person name="Longcore J.E."/>
            <person name="James T.Y."/>
        </authorList>
    </citation>
    <scope>NUCLEOTIDE SEQUENCE</scope>
    <source>
        <strain evidence="1">JEL0513</strain>
    </source>
</reference>
<dbReference type="Proteomes" id="UP001211907">
    <property type="component" value="Unassembled WGS sequence"/>
</dbReference>
<sequence length="131" mass="14866">MALYPSMDAMLRHLLDYMLFKEFDPDLVEFVGEAFYALVILRHSVYVTLAQQLLESQPTLERRIRLKNAFEALTAQMLSSSNAMAKHGGSQEISSTTAVAINGLLDGKEFKAYFNALLKFLMNVRGFLRVR</sequence>